<evidence type="ECO:0000313" key="3">
    <source>
        <dbReference type="Proteomes" id="UP000629468"/>
    </source>
</evidence>
<dbReference type="Proteomes" id="UP000629468">
    <property type="component" value="Unassembled WGS sequence"/>
</dbReference>
<sequence>MALPFVRNLYNPYWHYMPGSISSPPVPAKPTASPTTLDLDSLSPSTISDLMATPEWSTPLSPVSAPQASPKSKLLGGGKRSLLFGPLGFFTSGYMLGLFLMASPFVFHHFLTFFLIQCRHSFCTDYITPSRLSRRHAARRGRLLRNHTLNFLPDPPHPDAHRRKAFCLCISWMREAALSLGQTHPPFPNPQGGS</sequence>
<evidence type="ECO:0000256" key="1">
    <source>
        <dbReference type="SAM" id="Phobius"/>
    </source>
</evidence>
<name>A0A8H7KKJ5_AGABI</name>
<reference evidence="2 3" key="1">
    <citation type="journal article" name="Sci. Rep.">
        <title>Telomere-to-telomere assembled and centromere annotated genomes of the two main subspecies of the button mushroom Agaricus bisporus reveal especially polymorphic chromosome ends.</title>
        <authorList>
            <person name="Sonnenberg A.S.M."/>
            <person name="Sedaghat-Telgerd N."/>
            <person name="Lavrijssen B."/>
            <person name="Ohm R.A."/>
            <person name="Hendrickx P.M."/>
            <person name="Scholtmeijer K."/>
            <person name="Baars J.J.P."/>
            <person name="van Peer A."/>
        </authorList>
    </citation>
    <scope>NUCLEOTIDE SEQUENCE [LARGE SCALE GENOMIC DNA]</scope>
    <source>
        <strain evidence="2 3">H119_p4</strain>
    </source>
</reference>
<feature type="transmembrane region" description="Helical" evidence="1">
    <location>
        <begin position="82"/>
        <end position="107"/>
    </location>
</feature>
<protein>
    <submittedName>
        <fullName evidence="2">Uncharacterized protein</fullName>
    </submittedName>
</protein>
<organism evidence="2 3">
    <name type="scientific">Agaricus bisporus var. burnettii</name>
    <dbReference type="NCBI Taxonomy" id="192524"/>
    <lineage>
        <taxon>Eukaryota</taxon>
        <taxon>Fungi</taxon>
        <taxon>Dikarya</taxon>
        <taxon>Basidiomycota</taxon>
        <taxon>Agaricomycotina</taxon>
        <taxon>Agaricomycetes</taxon>
        <taxon>Agaricomycetidae</taxon>
        <taxon>Agaricales</taxon>
        <taxon>Agaricineae</taxon>
        <taxon>Agaricaceae</taxon>
        <taxon>Agaricus</taxon>
    </lineage>
</organism>
<keyword evidence="1" id="KW-0472">Membrane</keyword>
<gene>
    <name evidence="2" type="ORF">Agabi119p4_2694</name>
</gene>
<proteinExistence type="predicted"/>
<evidence type="ECO:0000313" key="2">
    <source>
        <dbReference type="EMBL" id="KAF7783318.1"/>
    </source>
</evidence>
<comment type="caution">
    <text evidence="2">The sequence shown here is derived from an EMBL/GenBank/DDBJ whole genome shotgun (WGS) entry which is preliminary data.</text>
</comment>
<accession>A0A8H7KKJ5</accession>
<keyword evidence="1" id="KW-1133">Transmembrane helix</keyword>
<dbReference type="EMBL" id="JABXXO010000003">
    <property type="protein sequence ID" value="KAF7783318.1"/>
    <property type="molecule type" value="Genomic_DNA"/>
</dbReference>
<keyword evidence="1" id="KW-0812">Transmembrane</keyword>
<dbReference type="AlphaFoldDB" id="A0A8H7KKJ5"/>